<feature type="domain" description="N-acetyltransferase" evidence="1">
    <location>
        <begin position="4"/>
        <end position="189"/>
    </location>
</feature>
<dbReference type="SUPFAM" id="SSF55729">
    <property type="entry name" value="Acyl-CoA N-acyltransferases (Nat)"/>
    <property type="match status" value="1"/>
</dbReference>
<dbReference type="Proteomes" id="UP000186308">
    <property type="component" value="Unassembled WGS sequence"/>
</dbReference>
<dbReference type="InterPro" id="IPR016181">
    <property type="entry name" value="Acyl_CoA_acyltransferase"/>
</dbReference>
<dbReference type="OrthoDB" id="8894819at2"/>
<dbReference type="GO" id="GO:0016747">
    <property type="term" value="F:acyltransferase activity, transferring groups other than amino-acyl groups"/>
    <property type="evidence" value="ECO:0007669"/>
    <property type="project" value="InterPro"/>
</dbReference>
<dbReference type="Gene3D" id="3.40.630.30">
    <property type="match status" value="1"/>
</dbReference>
<protein>
    <recommendedName>
        <fullName evidence="1">N-acetyltransferase domain-containing protein</fullName>
    </recommendedName>
</protein>
<organism evidence="2 3">
    <name type="scientific">Acidiphilium rubrum</name>
    <dbReference type="NCBI Taxonomy" id="526"/>
    <lineage>
        <taxon>Bacteria</taxon>
        <taxon>Pseudomonadati</taxon>
        <taxon>Pseudomonadota</taxon>
        <taxon>Alphaproteobacteria</taxon>
        <taxon>Acetobacterales</taxon>
        <taxon>Acidocellaceae</taxon>
        <taxon>Acidiphilium</taxon>
    </lineage>
</organism>
<gene>
    <name evidence="2" type="ORF">SAMN05421828_1594</name>
</gene>
<dbReference type="Pfam" id="PF00583">
    <property type="entry name" value="Acetyltransf_1"/>
    <property type="match status" value="1"/>
</dbReference>
<dbReference type="RefSeq" id="WP_029314265.1">
    <property type="nucleotide sequence ID" value="NZ_FTNE01000059.1"/>
</dbReference>
<dbReference type="EMBL" id="FTNE01000059">
    <property type="protein sequence ID" value="SIR57071.1"/>
    <property type="molecule type" value="Genomic_DNA"/>
</dbReference>
<proteinExistence type="predicted"/>
<evidence type="ECO:0000313" key="2">
    <source>
        <dbReference type="EMBL" id="SIR57071.1"/>
    </source>
</evidence>
<accession>A0A8G2FF94</accession>
<dbReference type="PROSITE" id="PS51186">
    <property type="entry name" value="GNAT"/>
    <property type="match status" value="1"/>
</dbReference>
<name>A0A8G2FF94_ACIRU</name>
<dbReference type="AlphaFoldDB" id="A0A8G2FF94"/>
<evidence type="ECO:0000313" key="3">
    <source>
        <dbReference type="Proteomes" id="UP000186308"/>
    </source>
</evidence>
<dbReference type="InterPro" id="IPR000182">
    <property type="entry name" value="GNAT_dom"/>
</dbReference>
<keyword evidence="3" id="KW-1185">Reference proteome</keyword>
<sequence>MADFTVKDLNPDTWPDFVRVVEQHNGVWGGCWCMSFHAEGVGPHKTAAQNRSEKERRVAEGRAHAALVYDGTDCIGWCQFGPTDEVPRIKSLRGYNEGLEVLPDWRITCFFVAKAHRGKGVAVVALTGALREIARLGGGTVESYPEDLEGRAVSPSFLHNGTVTMFERQGFLRNRRIGKSRYVVIKSVAAET</sequence>
<evidence type="ECO:0000259" key="1">
    <source>
        <dbReference type="PROSITE" id="PS51186"/>
    </source>
</evidence>
<comment type="caution">
    <text evidence="2">The sequence shown here is derived from an EMBL/GenBank/DDBJ whole genome shotgun (WGS) entry which is preliminary data.</text>
</comment>
<reference evidence="2 3" key="1">
    <citation type="submission" date="2017-01" db="EMBL/GenBank/DDBJ databases">
        <authorList>
            <person name="Varghese N."/>
            <person name="Submissions S."/>
        </authorList>
    </citation>
    <scope>NUCLEOTIDE SEQUENCE [LARGE SCALE GENOMIC DNA]</scope>
    <source>
        <strain evidence="2 3">ATCC 35905</strain>
    </source>
</reference>